<dbReference type="Proteomes" id="UP000470875">
    <property type="component" value="Unassembled WGS sequence"/>
</dbReference>
<dbReference type="GO" id="GO:0034605">
    <property type="term" value="P:cellular response to heat"/>
    <property type="evidence" value="ECO:0007669"/>
    <property type="project" value="InterPro"/>
</dbReference>
<keyword evidence="3" id="KW-0238">DNA-binding</keyword>
<dbReference type="GO" id="GO:0003727">
    <property type="term" value="F:single-stranded RNA binding"/>
    <property type="evidence" value="ECO:0007669"/>
    <property type="project" value="InterPro"/>
</dbReference>
<keyword evidence="8" id="KW-1185">Reference proteome</keyword>
<evidence type="ECO:0000256" key="5">
    <source>
        <dbReference type="SAM" id="MobiDB-lite"/>
    </source>
</evidence>
<dbReference type="InterPro" id="IPR002942">
    <property type="entry name" value="S4_RNA-bd"/>
</dbReference>
<dbReference type="PROSITE" id="PS50889">
    <property type="entry name" value="S4"/>
    <property type="match status" value="1"/>
</dbReference>
<keyword evidence="2 4" id="KW-0694">RNA-binding</keyword>
<evidence type="ECO:0000313" key="8">
    <source>
        <dbReference type="Proteomes" id="UP000470875"/>
    </source>
</evidence>
<gene>
    <name evidence="7" type="ORF">FYJ24_05690</name>
</gene>
<dbReference type="InterPro" id="IPR025708">
    <property type="entry name" value="HSP15"/>
</dbReference>
<feature type="region of interest" description="Disordered" evidence="5">
    <location>
        <begin position="90"/>
        <end position="130"/>
    </location>
</feature>
<dbReference type="RefSeq" id="WP_154544459.1">
    <property type="nucleotide sequence ID" value="NZ_VULO01000006.1"/>
</dbReference>
<dbReference type="AlphaFoldDB" id="A0A6N7VR89"/>
<dbReference type="SMART" id="SM00363">
    <property type="entry name" value="S4"/>
    <property type="match status" value="1"/>
</dbReference>
<evidence type="ECO:0000256" key="1">
    <source>
        <dbReference type="ARBA" id="ARBA00008396"/>
    </source>
</evidence>
<feature type="domain" description="RNA-binding S4" evidence="6">
    <location>
        <begin position="8"/>
        <end position="72"/>
    </location>
</feature>
<protein>
    <submittedName>
        <fullName evidence="7">RNA-binding S4 domain-containing protein</fullName>
    </submittedName>
</protein>
<evidence type="ECO:0000259" key="6">
    <source>
        <dbReference type="SMART" id="SM00363"/>
    </source>
</evidence>
<evidence type="ECO:0000256" key="4">
    <source>
        <dbReference type="PROSITE-ProRule" id="PRU00182"/>
    </source>
</evidence>
<name>A0A6N7VR89_9ACTO</name>
<comment type="similarity">
    <text evidence="1">Belongs to the HSP15 family.</text>
</comment>
<sequence length="130" mass="14748">MSTNASTLRVDVWLWTTRQLRSRSLATAAARAGHVRINGLTAKASAPVRVGDEVRLRVQGFDRILVVKQLPPKRLGAPLAQECYEDLSAPRPQYQMIQGHREKGTGRPTKKERRQLEALRGEEWAKHSRR</sequence>
<evidence type="ECO:0000256" key="2">
    <source>
        <dbReference type="ARBA" id="ARBA00022884"/>
    </source>
</evidence>
<proteinExistence type="inferred from homology"/>
<evidence type="ECO:0000313" key="7">
    <source>
        <dbReference type="EMBL" id="MSS84267.1"/>
    </source>
</evidence>
<dbReference type="Gene3D" id="3.10.290.10">
    <property type="entry name" value="RNA-binding S4 domain"/>
    <property type="match status" value="1"/>
</dbReference>
<comment type="caution">
    <text evidence="7">The sequence shown here is derived from an EMBL/GenBank/DDBJ whole genome shotgun (WGS) entry which is preliminary data.</text>
</comment>
<reference evidence="7 8" key="1">
    <citation type="submission" date="2019-08" db="EMBL/GenBank/DDBJ databases">
        <title>In-depth cultivation of the pig gut microbiome towards novel bacterial diversity and tailored functional studies.</title>
        <authorList>
            <person name="Wylensek D."/>
            <person name="Hitch T.C.A."/>
            <person name="Clavel T."/>
        </authorList>
    </citation>
    <scope>NUCLEOTIDE SEQUENCE [LARGE SCALE GENOMIC DNA]</scope>
    <source>
        <strain evidence="7 8">WB03_NA08</strain>
    </source>
</reference>
<evidence type="ECO:0000256" key="3">
    <source>
        <dbReference type="ARBA" id="ARBA00023125"/>
    </source>
</evidence>
<dbReference type="CDD" id="cd00165">
    <property type="entry name" value="S4"/>
    <property type="match status" value="1"/>
</dbReference>
<feature type="compositionally biased region" description="Basic and acidic residues" evidence="5">
    <location>
        <begin position="114"/>
        <end position="130"/>
    </location>
</feature>
<dbReference type="Pfam" id="PF01479">
    <property type="entry name" value="S4"/>
    <property type="match status" value="1"/>
</dbReference>
<dbReference type="GO" id="GO:0003677">
    <property type="term" value="F:DNA binding"/>
    <property type="evidence" value="ECO:0007669"/>
    <property type="project" value="UniProtKB-KW"/>
</dbReference>
<dbReference type="PIRSF" id="PIRSF016821">
    <property type="entry name" value="HSP15"/>
    <property type="match status" value="1"/>
</dbReference>
<organism evidence="7 8">
    <name type="scientific">Scrofimicrobium canadense</name>
    <dbReference type="NCBI Taxonomy" id="2652290"/>
    <lineage>
        <taxon>Bacteria</taxon>
        <taxon>Bacillati</taxon>
        <taxon>Actinomycetota</taxon>
        <taxon>Actinomycetes</taxon>
        <taxon>Actinomycetales</taxon>
        <taxon>Actinomycetaceae</taxon>
        <taxon>Scrofimicrobium</taxon>
    </lineage>
</organism>
<dbReference type="InterPro" id="IPR036986">
    <property type="entry name" value="S4_RNA-bd_sf"/>
</dbReference>
<dbReference type="GO" id="GO:0043023">
    <property type="term" value="F:ribosomal large subunit binding"/>
    <property type="evidence" value="ECO:0007669"/>
    <property type="project" value="InterPro"/>
</dbReference>
<accession>A0A6N7VR89</accession>
<dbReference type="SUPFAM" id="SSF55174">
    <property type="entry name" value="Alpha-L RNA-binding motif"/>
    <property type="match status" value="1"/>
</dbReference>
<dbReference type="EMBL" id="VULO01000006">
    <property type="protein sequence ID" value="MSS84267.1"/>
    <property type="molecule type" value="Genomic_DNA"/>
</dbReference>